<dbReference type="EMBL" id="JAWIZZ010000031">
    <property type="protein sequence ID" value="KAK5781638.1"/>
    <property type="molecule type" value="Genomic_DNA"/>
</dbReference>
<keyword evidence="3" id="KW-0732">Signal</keyword>
<keyword evidence="2" id="KW-0472">Membrane</keyword>
<evidence type="ECO:0000313" key="6">
    <source>
        <dbReference type="Proteomes" id="UP001306508"/>
    </source>
</evidence>
<keyword evidence="6" id="KW-1185">Reference proteome</keyword>
<dbReference type="InterPro" id="IPR007567">
    <property type="entry name" value="Mid2_dom"/>
</dbReference>
<reference evidence="6" key="1">
    <citation type="submission" date="2023-07" db="EMBL/GenBank/DDBJ databases">
        <title>A draft genome of Kazachstania heterogenica Y-27499.</title>
        <authorList>
            <person name="Donic C."/>
            <person name="Kralova J.S."/>
            <person name="Fidel L."/>
            <person name="Ben-Dor S."/>
            <person name="Jung S."/>
        </authorList>
    </citation>
    <scope>NUCLEOTIDE SEQUENCE [LARGE SCALE GENOMIC DNA]</scope>
    <source>
        <strain evidence="6">Y27499</strain>
    </source>
</reference>
<evidence type="ECO:0000313" key="5">
    <source>
        <dbReference type="EMBL" id="KAK5781638.1"/>
    </source>
</evidence>
<protein>
    <recommendedName>
        <fullName evidence="4">Mid2 domain-containing protein</fullName>
    </recommendedName>
</protein>
<comment type="caution">
    <text evidence="5">The sequence shown here is derived from an EMBL/GenBank/DDBJ whole genome shotgun (WGS) entry which is preliminary data.</text>
</comment>
<keyword evidence="2" id="KW-1133">Transmembrane helix</keyword>
<accession>A0AAN7WPN1</accession>
<sequence length="291" mass="31650">MVVLLNRKILMHFILLSWSSAQNINTNGNNNQTIQAGQQGSSLVSINSGISSIQTTTSSNEAIASAPSFSGSSLHQLNPRHIVTSVIHGQTVYSNYYTTITYSATATSSANNKNSSSGHKGLSKKNRNIVIGCVVGIGVPLLILIAVIIYIFCIQSKKTNFIDSNGNVVTAYKRNKVMKLWYSLIGKNVSDEEYESKSPLGSAASDEEMILDGNIIEPSTVLNLDDEMNHGFVNRNGTTLTSNTNNTNRSLSNKYNGTNSNINGQEGSNDLVIPEEKYYDEHGNELNAKNY</sequence>
<evidence type="ECO:0000256" key="3">
    <source>
        <dbReference type="SAM" id="SignalP"/>
    </source>
</evidence>
<feature type="transmembrane region" description="Helical" evidence="2">
    <location>
        <begin position="129"/>
        <end position="152"/>
    </location>
</feature>
<keyword evidence="2" id="KW-0812">Transmembrane</keyword>
<feature type="region of interest" description="Disordered" evidence="1">
    <location>
        <begin position="235"/>
        <end position="268"/>
    </location>
</feature>
<feature type="signal peptide" evidence="3">
    <location>
        <begin position="1"/>
        <end position="21"/>
    </location>
</feature>
<feature type="domain" description="Mid2" evidence="4">
    <location>
        <begin position="80"/>
        <end position="209"/>
    </location>
</feature>
<dbReference type="Pfam" id="PF04478">
    <property type="entry name" value="Mid2"/>
    <property type="match status" value="1"/>
</dbReference>
<evidence type="ECO:0000256" key="2">
    <source>
        <dbReference type="SAM" id="Phobius"/>
    </source>
</evidence>
<dbReference type="AlphaFoldDB" id="A0AAN7WPN1"/>
<dbReference type="Proteomes" id="UP001306508">
    <property type="component" value="Unassembled WGS sequence"/>
</dbReference>
<feature type="compositionally biased region" description="Polar residues" evidence="1">
    <location>
        <begin position="254"/>
        <end position="268"/>
    </location>
</feature>
<proteinExistence type="predicted"/>
<name>A0AAN7WPN1_9SACH</name>
<evidence type="ECO:0000256" key="1">
    <source>
        <dbReference type="SAM" id="MobiDB-lite"/>
    </source>
</evidence>
<organism evidence="5 6">
    <name type="scientific">Arxiozyma heterogenica</name>
    <dbReference type="NCBI Taxonomy" id="278026"/>
    <lineage>
        <taxon>Eukaryota</taxon>
        <taxon>Fungi</taxon>
        <taxon>Dikarya</taxon>
        <taxon>Ascomycota</taxon>
        <taxon>Saccharomycotina</taxon>
        <taxon>Saccharomycetes</taxon>
        <taxon>Saccharomycetales</taxon>
        <taxon>Saccharomycetaceae</taxon>
        <taxon>Arxiozyma</taxon>
    </lineage>
</organism>
<feature type="chain" id="PRO_5042982409" description="Mid2 domain-containing protein" evidence="3">
    <location>
        <begin position="22"/>
        <end position="291"/>
    </location>
</feature>
<evidence type="ECO:0000259" key="4">
    <source>
        <dbReference type="Pfam" id="PF04478"/>
    </source>
</evidence>
<feature type="compositionally biased region" description="Low complexity" evidence="1">
    <location>
        <begin position="235"/>
        <end position="253"/>
    </location>
</feature>
<gene>
    <name evidence="5" type="ORF">RI543_000820</name>
</gene>